<dbReference type="Gene3D" id="3.40.50.150">
    <property type="entry name" value="Vaccinia Virus protein VP39"/>
    <property type="match status" value="1"/>
</dbReference>
<dbReference type="Proteomes" id="UP000093053">
    <property type="component" value="Chromosome"/>
</dbReference>
<dbReference type="PIRSF" id="PIRSF017393">
    <property type="entry name" value="MTase_SAV2177"/>
    <property type="match status" value="1"/>
</dbReference>
<reference evidence="1 2" key="1">
    <citation type="submission" date="2016-07" db="EMBL/GenBank/DDBJ databases">
        <title>Complete genome sequence of the Lentzea guizhouensis DHS C013.</title>
        <authorList>
            <person name="Cao C."/>
        </authorList>
    </citation>
    <scope>NUCLEOTIDE SEQUENCE [LARGE SCALE GENOMIC DNA]</scope>
    <source>
        <strain evidence="1 2">DHS C013</strain>
    </source>
</reference>
<name>A0A1B2HE98_9PSEU</name>
<evidence type="ECO:0008006" key="3">
    <source>
        <dbReference type="Google" id="ProtNLM"/>
    </source>
</evidence>
<accession>A0A1B2HE98</accession>
<dbReference type="AlphaFoldDB" id="A0A1B2HE98"/>
<dbReference type="Pfam" id="PF04672">
    <property type="entry name" value="Methyltransf_19"/>
    <property type="match status" value="1"/>
</dbReference>
<dbReference type="InterPro" id="IPR006764">
    <property type="entry name" value="SAM_dep_MeTrfase_SAV2177_type"/>
</dbReference>
<dbReference type="SUPFAM" id="SSF53335">
    <property type="entry name" value="S-adenosyl-L-methionine-dependent methyltransferases"/>
    <property type="match status" value="1"/>
</dbReference>
<sequence length="290" mass="31048">MSTSRGGENGTVMVTQEGAHERGASVDVDVPSLSRIYDRLLGGGHNFASDRVTAAAIMALVPHYDAFVRESRAFVRRAVLHMLTAGIEQFLDLGAGLGGVRHVHELAQAEQPQARVVYVDRDPVAVAGLELVVREDDPSTGVIEADLRHVEEVLDHAVTTRLLDLTRPVGVVVGSVLHCLPDAEDPAATLAGYHERLAPGSLLAASHADGIVLGLETAAAVEDCLAKAGITFVHRNRRQFADLLGPWQPHPDGVAPIGLWRPDGLTLVRRECLWGNAVLAGRRPEPAERA</sequence>
<keyword evidence="2" id="KW-1185">Reference proteome</keyword>
<protein>
    <recommendedName>
        <fullName evidence="3">S-adenosyl methyltransferase</fullName>
    </recommendedName>
</protein>
<evidence type="ECO:0000313" key="1">
    <source>
        <dbReference type="EMBL" id="ANZ36031.1"/>
    </source>
</evidence>
<dbReference type="STRING" id="1586287.BBK82_08065"/>
<organism evidence="1 2">
    <name type="scientific">Lentzea guizhouensis</name>
    <dbReference type="NCBI Taxonomy" id="1586287"/>
    <lineage>
        <taxon>Bacteria</taxon>
        <taxon>Bacillati</taxon>
        <taxon>Actinomycetota</taxon>
        <taxon>Actinomycetes</taxon>
        <taxon>Pseudonocardiales</taxon>
        <taxon>Pseudonocardiaceae</taxon>
        <taxon>Lentzea</taxon>
    </lineage>
</organism>
<proteinExistence type="predicted"/>
<dbReference type="CDD" id="cd02440">
    <property type="entry name" value="AdoMet_MTases"/>
    <property type="match status" value="1"/>
</dbReference>
<evidence type="ECO:0000313" key="2">
    <source>
        <dbReference type="Proteomes" id="UP000093053"/>
    </source>
</evidence>
<dbReference type="KEGG" id="led:BBK82_08065"/>
<gene>
    <name evidence="1" type="ORF">BBK82_08065</name>
</gene>
<dbReference type="InterPro" id="IPR029063">
    <property type="entry name" value="SAM-dependent_MTases_sf"/>
</dbReference>
<dbReference type="EMBL" id="CP016793">
    <property type="protein sequence ID" value="ANZ36031.1"/>
    <property type="molecule type" value="Genomic_DNA"/>
</dbReference>